<sequence length="572" mass="61459">MSTVIHHIPITTGQAHHMTLRLVQSYGAPAALADYTVYGSILQDGETVPISATGSDASGILLTIPPLYPGSHPYNLHLKHKTSGTDYLFLQGNCDVSELIGPDTLDNTAAEQITVTLKDDLSDISATLQLYPLQNGSSKNGLALQDLQAMLDDEAFQKQLQSACRIPEIEENMAHKADVSSLTSYLPYKKLGNNLIVNDDGTVSVDLLDYTGADIAIVRTSPATTSETGIDDALNEAGYTWSKPSEERWLIRNANLPLADNVRSAIQMYRSMNMTYAIMASQAVVSDAAAALPYGQALIIAWNRQPHPSCVESILSYLQNAGYSYTNDPDERSIVIHMKGTQVPEKIQMLLDSWHSHEDYTIEQSGYVTLHNLVSPKRMIAAVQAMTDDQKAALRTALGIEPVDTSAFVPYAKLGRALTTASDGKVDVDLSNYSGTTVNIIGTTSACIGQSAANRFEATASGSICKHTSRSEIVSGTALMRVQPSAFHIQNGELPTDSKITAADNGVLAMQAKADVAMRSLSGNYPGIFLNGGAHNGVVVRANSTTSYSAVADICESGIKLYKYVTFSQGHN</sequence>
<gene>
    <name evidence="1" type="ORF">PYTT_1473</name>
</gene>
<dbReference type="RefSeq" id="WP_067777441.1">
    <property type="nucleotide sequence ID" value="NZ_LIGX01000035.1"/>
</dbReference>
<dbReference type="AlphaFoldDB" id="A0A1C7PAF4"/>
<dbReference type="STRING" id="1679444.PYTT_1473"/>
<accession>A0A1C7PAF4</accession>
<dbReference type="EMBL" id="LT629973">
    <property type="protein sequence ID" value="SEH88862.1"/>
    <property type="molecule type" value="Genomic_DNA"/>
</dbReference>
<dbReference type="Proteomes" id="UP000176204">
    <property type="component" value="Chromosome I"/>
</dbReference>
<protein>
    <submittedName>
        <fullName evidence="1">Uncharacterized protein</fullName>
    </submittedName>
</protein>
<reference evidence="2" key="1">
    <citation type="submission" date="2016-09" db="EMBL/GenBank/DDBJ databases">
        <authorList>
            <person name="Koehorst J."/>
        </authorList>
    </citation>
    <scope>NUCLEOTIDE SEQUENCE [LARGE SCALE GENOMIC DNA]</scope>
</reference>
<name>A0A1C7PAF4_9BACT</name>
<organism evidence="1 2">
    <name type="scientific">Akkermansia glycaniphila</name>
    <dbReference type="NCBI Taxonomy" id="1679444"/>
    <lineage>
        <taxon>Bacteria</taxon>
        <taxon>Pseudomonadati</taxon>
        <taxon>Verrucomicrobiota</taxon>
        <taxon>Verrucomicrobiia</taxon>
        <taxon>Verrucomicrobiales</taxon>
        <taxon>Akkermansiaceae</taxon>
        <taxon>Akkermansia</taxon>
    </lineage>
</organism>
<evidence type="ECO:0000313" key="1">
    <source>
        <dbReference type="EMBL" id="SEH88862.1"/>
    </source>
</evidence>
<dbReference type="KEGG" id="agl:PYTT_1473"/>
<evidence type="ECO:0000313" key="2">
    <source>
        <dbReference type="Proteomes" id="UP000176204"/>
    </source>
</evidence>
<keyword evidence="2" id="KW-1185">Reference proteome</keyword>
<proteinExistence type="predicted"/>